<dbReference type="InterPro" id="IPR050057">
    <property type="entry name" value="Prokaryotic/Mito_RF"/>
</dbReference>
<proteinExistence type="inferred from homology"/>
<dbReference type="RefSeq" id="WP_244021017.1">
    <property type="nucleotide sequence ID" value="NZ_JALHLF010000041.1"/>
</dbReference>
<keyword evidence="4" id="KW-1185">Reference proteome</keyword>
<evidence type="ECO:0000259" key="2">
    <source>
        <dbReference type="PROSITE" id="PS00745"/>
    </source>
</evidence>
<name>A0ABT0BE44_9SPHN</name>
<evidence type="ECO:0000313" key="3">
    <source>
        <dbReference type="EMBL" id="MCJ2183327.1"/>
    </source>
</evidence>
<reference evidence="3" key="1">
    <citation type="submission" date="2022-03" db="EMBL/GenBank/DDBJ databases">
        <title>Identification of a novel bacterium isolated from mangrove sediments.</title>
        <authorList>
            <person name="Pan X."/>
        </authorList>
    </citation>
    <scope>NUCLEOTIDE SEQUENCE</scope>
    <source>
        <strain evidence="3">B1949</strain>
    </source>
</reference>
<comment type="caution">
    <text evidence="3">The sequence shown here is derived from an EMBL/GenBank/DDBJ whole genome shotgun (WGS) entry which is preliminary data.</text>
</comment>
<dbReference type="PROSITE" id="PS00745">
    <property type="entry name" value="RF_PROK_I"/>
    <property type="match status" value="1"/>
</dbReference>
<dbReference type="PANTHER" id="PTHR43804:SF9">
    <property type="entry name" value="PEPTIDE CHAIN RELEASE FACTOR HOMOLOG-RELATED"/>
    <property type="match status" value="1"/>
</dbReference>
<dbReference type="Proteomes" id="UP001162881">
    <property type="component" value="Unassembled WGS sequence"/>
</dbReference>
<dbReference type="Gene3D" id="3.30.160.20">
    <property type="match status" value="1"/>
</dbReference>
<gene>
    <name evidence="3" type="primary">prfH</name>
    <name evidence="3" type="ORF">MTR62_11590</name>
</gene>
<organism evidence="3 4">
    <name type="scientific">Novosphingobium organovorum</name>
    <dbReference type="NCBI Taxonomy" id="2930092"/>
    <lineage>
        <taxon>Bacteria</taxon>
        <taxon>Pseudomonadati</taxon>
        <taxon>Pseudomonadota</taxon>
        <taxon>Alphaproteobacteria</taxon>
        <taxon>Sphingomonadales</taxon>
        <taxon>Sphingomonadaceae</taxon>
        <taxon>Novosphingobium</taxon>
    </lineage>
</organism>
<feature type="domain" description="Prokaryotic-type class I peptide chain release factors" evidence="2">
    <location>
        <begin position="116"/>
        <end position="132"/>
    </location>
</feature>
<dbReference type="EMBL" id="JALHLF010000041">
    <property type="protein sequence ID" value="MCJ2183327.1"/>
    <property type="molecule type" value="Genomic_DNA"/>
</dbReference>
<dbReference type="Pfam" id="PF00472">
    <property type="entry name" value="RF-1"/>
    <property type="match status" value="1"/>
</dbReference>
<dbReference type="NCBIfam" id="TIGR03072">
    <property type="entry name" value="release_prfH"/>
    <property type="match status" value="1"/>
</dbReference>
<evidence type="ECO:0000313" key="4">
    <source>
        <dbReference type="Proteomes" id="UP001162881"/>
    </source>
</evidence>
<dbReference type="PANTHER" id="PTHR43804">
    <property type="entry name" value="LD18447P"/>
    <property type="match status" value="1"/>
</dbReference>
<dbReference type="InterPro" id="IPR045853">
    <property type="entry name" value="Pep_chain_release_fac_I_sf"/>
</dbReference>
<protein>
    <submittedName>
        <fullName evidence="3">Peptide chain release factor H</fullName>
    </submittedName>
</protein>
<comment type="similarity">
    <text evidence="1">Belongs to the prokaryotic/mitochondrial release factor family.</text>
</comment>
<dbReference type="InterPro" id="IPR017509">
    <property type="entry name" value="PrfH"/>
</dbReference>
<evidence type="ECO:0000256" key="1">
    <source>
        <dbReference type="ARBA" id="ARBA00010835"/>
    </source>
</evidence>
<sequence>MSEVILHLTAGKGPKECHWVVAQLALAFAKEARDMCLECEALDGLEDLPASILLRIKGEAASSFAAKRIGSNQWIGTSPFRPRHKRRNWFVGVALAPEPDAIIDLKDEDIDYQAMRASGPGGQHVNKADSAVRATHRPTGLVATAQEQRSQHANRRLARMKLAIMLEERRGKANDSEKRSQWQAHQDLERGNAVRVYSGDKFVLKE</sequence>
<accession>A0ABT0BE44</accession>
<dbReference type="InterPro" id="IPR000352">
    <property type="entry name" value="Pep_chain_release_fac_I"/>
</dbReference>
<dbReference type="Gene3D" id="3.30.70.1660">
    <property type="match status" value="1"/>
</dbReference>
<dbReference type="SUPFAM" id="SSF75620">
    <property type="entry name" value="Release factor"/>
    <property type="match status" value="1"/>
</dbReference>